<evidence type="ECO:0000256" key="2">
    <source>
        <dbReference type="ARBA" id="ARBA00006434"/>
    </source>
</evidence>
<feature type="transmembrane region" description="Helical" evidence="15">
    <location>
        <begin position="46"/>
        <end position="71"/>
    </location>
</feature>
<sequence>MAVNITGVIVVVIFYSFVFAIGIWGSVRSRKRKSRTSVGQLENSLLANRSVGLIMGVFTMSATWIGGGFVMGTVESLHNPTKGLLWGLFPLQLSMAFIVGGLFFTKPMRDGNYITMMDPFERKYGKTLTAVFAVVAIVSEVMWVPMAQISIGVTVSVFSNLPLSLCIWISAAVAIIYTMLGGLYSVAFTDVIQLALVFGSLWLCAPFVLASNSYTGITWPSINNTHQPSWLGKVGSDNVGRWMDEFLLRCIGCLAFQDFHQRTLSSSSTSTARIICFVAAGVVIIVGIPPLLIGAIAASVDWNTTTYGAPSPYDRGEAAMTFPIILQNLTPTVTFYLGMGAIAAAAMSSADSSLLAAASIFTTTIYKTIRPQVSEREQRWVIRISILVVGIVGTSLTHLSNSIVTFWRLNLDLSYTLMLPQLICILFFRVSNGYGAVIGVTVAFVMRVLCGEPLFNLPIVLHFPGSTLEDGVYVQRWPFKTTCMLSALVSILTVSCVSSVLFNKGILPDRWDVFKVKSQGAPKPADGARGQDIESNEDEEFTSEPMLTANFLI</sequence>
<evidence type="ECO:0000256" key="3">
    <source>
        <dbReference type="ARBA" id="ARBA00022448"/>
    </source>
</evidence>
<evidence type="ECO:0000256" key="9">
    <source>
        <dbReference type="ARBA" id="ARBA00023065"/>
    </source>
</evidence>
<feature type="transmembrane region" description="Helical" evidence="15">
    <location>
        <begin position="157"/>
        <end position="179"/>
    </location>
</feature>
<keyword evidence="3" id="KW-0813">Transport</keyword>
<evidence type="ECO:0000256" key="1">
    <source>
        <dbReference type="ARBA" id="ARBA00004141"/>
    </source>
</evidence>
<dbReference type="PANTHER" id="PTHR45897:SF5">
    <property type="entry name" value="HIGH AFFINITY CHOLINE TRANSPORTER 1"/>
    <property type="match status" value="1"/>
</dbReference>
<evidence type="ECO:0000256" key="4">
    <source>
        <dbReference type="ARBA" id="ARBA00022692"/>
    </source>
</evidence>
<keyword evidence="6" id="KW-0530">Neurotransmitter biosynthesis</keyword>
<keyword evidence="12" id="KW-0739">Sodium transport</keyword>
<organism evidence="16 17">
    <name type="scientific">Mola mola</name>
    <name type="common">Ocean sunfish</name>
    <name type="synonym">Tetraodon mola</name>
    <dbReference type="NCBI Taxonomy" id="94237"/>
    <lineage>
        <taxon>Eukaryota</taxon>
        <taxon>Metazoa</taxon>
        <taxon>Chordata</taxon>
        <taxon>Craniata</taxon>
        <taxon>Vertebrata</taxon>
        <taxon>Euteleostomi</taxon>
        <taxon>Actinopterygii</taxon>
        <taxon>Neopterygii</taxon>
        <taxon>Teleostei</taxon>
        <taxon>Neoteleostei</taxon>
        <taxon>Acanthomorphata</taxon>
        <taxon>Eupercaria</taxon>
        <taxon>Tetraodontiformes</taxon>
        <taxon>Molidae</taxon>
        <taxon>Mola</taxon>
    </lineage>
</organism>
<evidence type="ECO:0000256" key="7">
    <source>
        <dbReference type="ARBA" id="ARBA00022989"/>
    </source>
</evidence>
<feature type="transmembrane region" description="Helical" evidence="15">
    <location>
        <begin position="479"/>
        <end position="502"/>
    </location>
</feature>
<keyword evidence="9" id="KW-0406">Ion transport</keyword>
<dbReference type="OMA" id="PDDVWIW"/>
<comment type="subcellular location">
    <subcellularLocation>
        <location evidence="1">Membrane</location>
        <topology evidence="1">Multi-pass membrane protein</topology>
    </subcellularLocation>
</comment>
<dbReference type="GO" id="GO:0008292">
    <property type="term" value="P:acetylcholine biosynthetic process"/>
    <property type="evidence" value="ECO:0007669"/>
    <property type="project" value="TreeGrafter"/>
</dbReference>
<evidence type="ECO:0008006" key="18">
    <source>
        <dbReference type="Google" id="ProtNLM"/>
    </source>
</evidence>
<keyword evidence="10 15" id="KW-0472">Membrane</keyword>
<dbReference type="STRING" id="94237.ENSMMOP00000025926"/>
<dbReference type="Pfam" id="PF00474">
    <property type="entry name" value="SSF"/>
    <property type="match status" value="1"/>
</dbReference>
<feature type="transmembrane region" description="Helical" evidence="15">
    <location>
        <begin position="6"/>
        <end position="25"/>
    </location>
</feature>
<feature type="transmembrane region" description="Helical" evidence="15">
    <location>
        <begin position="321"/>
        <end position="346"/>
    </location>
</feature>
<keyword evidence="11" id="KW-0325">Glycoprotein</keyword>
<evidence type="ECO:0000313" key="16">
    <source>
        <dbReference type="Ensembl" id="ENSMMOP00000025926.1"/>
    </source>
</evidence>
<feature type="transmembrane region" description="Helical" evidence="15">
    <location>
        <begin position="381"/>
        <end position="407"/>
    </location>
</feature>
<dbReference type="Proteomes" id="UP000261620">
    <property type="component" value="Unplaced"/>
</dbReference>
<comment type="similarity">
    <text evidence="2 13">Belongs to the sodium:solute symporter (SSF) (TC 2.A.21) family.</text>
</comment>
<dbReference type="PANTHER" id="PTHR45897">
    <property type="entry name" value="HIGH-AFFINITY CHOLINE TRANSPORTER 1"/>
    <property type="match status" value="1"/>
</dbReference>
<evidence type="ECO:0000256" key="11">
    <source>
        <dbReference type="ARBA" id="ARBA00023180"/>
    </source>
</evidence>
<evidence type="ECO:0000256" key="15">
    <source>
        <dbReference type="SAM" id="Phobius"/>
    </source>
</evidence>
<reference evidence="16" key="2">
    <citation type="submission" date="2025-09" db="UniProtKB">
        <authorList>
            <consortium name="Ensembl"/>
        </authorList>
    </citation>
    <scope>IDENTIFICATION</scope>
</reference>
<dbReference type="AlphaFoldDB" id="A0A3Q3XNB0"/>
<evidence type="ECO:0000256" key="12">
    <source>
        <dbReference type="ARBA" id="ARBA00023201"/>
    </source>
</evidence>
<accession>A0A3Q3XNB0</accession>
<evidence type="ECO:0000256" key="6">
    <source>
        <dbReference type="ARBA" id="ARBA00022979"/>
    </source>
</evidence>
<dbReference type="PROSITE" id="PS50283">
    <property type="entry name" value="NA_SOLUT_SYMP_3"/>
    <property type="match status" value="1"/>
</dbReference>
<keyword evidence="5" id="KW-0769">Symport</keyword>
<evidence type="ECO:0000256" key="14">
    <source>
        <dbReference type="SAM" id="MobiDB-lite"/>
    </source>
</evidence>
<proteinExistence type="inferred from homology"/>
<feature type="transmembrane region" description="Helical" evidence="15">
    <location>
        <begin position="272"/>
        <end position="300"/>
    </location>
</feature>
<dbReference type="Ensembl" id="ENSMMOT00000026366.1">
    <property type="protein sequence ID" value="ENSMMOP00000025926.1"/>
    <property type="gene ID" value="ENSMMOG00000019666.1"/>
</dbReference>
<dbReference type="Gene3D" id="1.20.1730.10">
    <property type="entry name" value="Sodium/glucose cotransporter"/>
    <property type="match status" value="1"/>
</dbReference>
<dbReference type="InterPro" id="IPR001734">
    <property type="entry name" value="Na/solute_symporter"/>
</dbReference>
<reference evidence="16" key="1">
    <citation type="submission" date="2025-08" db="UniProtKB">
        <authorList>
            <consortium name="Ensembl"/>
        </authorList>
    </citation>
    <scope>IDENTIFICATION</scope>
</reference>
<feature type="transmembrane region" description="Helical" evidence="15">
    <location>
        <begin position="124"/>
        <end position="145"/>
    </location>
</feature>
<name>A0A3Q3XNB0_MOLML</name>
<keyword evidence="8" id="KW-0915">Sodium</keyword>
<evidence type="ECO:0000256" key="13">
    <source>
        <dbReference type="RuleBase" id="RU362091"/>
    </source>
</evidence>
<dbReference type="CDD" id="cd11474">
    <property type="entry name" value="SLC5sbd_CHT"/>
    <property type="match status" value="1"/>
</dbReference>
<keyword evidence="4 15" id="KW-0812">Transmembrane</keyword>
<dbReference type="GO" id="GO:0005886">
    <property type="term" value="C:plasma membrane"/>
    <property type="evidence" value="ECO:0007669"/>
    <property type="project" value="TreeGrafter"/>
</dbReference>
<dbReference type="GO" id="GO:0005307">
    <property type="term" value="F:choline:sodium symporter activity"/>
    <property type="evidence" value="ECO:0007669"/>
    <property type="project" value="TreeGrafter"/>
</dbReference>
<protein>
    <recommendedName>
        <fullName evidence="18">Solute carrier family 5 member 7</fullName>
    </recommendedName>
</protein>
<evidence type="ECO:0000256" key="10">
    <source>
        <dbReference type="ARBA" id="ARBA00023136"/>
    </source>
</evidence>
<dbReference type="InterPro" id="IPR038377">
    <property type="entry name" value="Na/Glc_symporter_sf"/>
</dbReference>
<evidence type="ECO:0000256" key="5">
    <source>
        <dbReference type="ARBA" id="ARBA00022847"/>
    </source>
</evidence>
<feature type="region of interest" description="Disordered" evidence="14">
    <location>
        <begin position="519"/>
        <end position="542"/>
    </location>
</feature>
<evidence type="ECO:0000313" key="17">
    <source>
        <dbReference type="Proteomes" id="UP000261620"/>
    </source>
</evidence>
<keyword evidence="17" id="KW-1185">Reference proteome</keyword>
<dbReference type="InterPro" id="IPR052244">
    <property type="entry name" value="Choline_transporter"/>
</dbReference>
<feature type="transmembrane region" description="Helical" evidence="15">
    <location>
        <begin position="191"/>
        <end position="210"/>
    </location>
</feature>
<evidence type="ECO:0000256" key="8">
    <source>
        <dbReference type="ARBA" id="ARBA00023053"/>
    </source>
</evidence>
<feature type="transmembrane region" description="Helical" evidence="15">
    <location>
        <begin position="83"/>
        <end position="104"/>
    </location>
</feature>
<keyword evidence="7 15" id="KW-1133">Transmembrane helix</keyword>